<protein>
    <recommendedName>
        <fullName evidence="6">rRNA biogenesis protein RRP36</fullName>
    </recommendedName>
</protein>
<feature type="compositionally biased region" description="Basic and acidic residues" evidence="8">
    <location>
        <begin position="158"/>
        <end position="169"/>
    </location>
</feature>
<keyword evidence="4 6" id="KW-0698">rRNA processing</keyword>
<comment type="function">
    <text evidence="6">Component of the 90S pre-ribosome involved in the maturation of rRNAs. Required for early cleavages of the pre-RNAs in the 40S ribosomal subunit maturation pathway.</text>
</comment>
<dbReference type="GO" id="GO:0000462">
    <property type="term" value="P:maturation of SSU-rRNA from tricistronic rRNA transcript (SSU-rRNA, 5.8S rRNA, LSU-rRNA)"/>
    <property type="evidence" value="ECO:0007669"/>
    <property type="project" value="TreeGrafter"/>
</dbReference>
<keyword evidence="7" id="KW-0175">Coiled coil</keyword>
<evidence type="ECO:0000256" key="2">
    <source>
        <dbReference type="ARBA" id="ARBA00009418"/>
    </source>
</evidence>
<evidence type="ECO:0000256" key="7">
    <source>
        <dbReference type="SAM" id="Coils"/>
    </source>
</evidence>
<feature type="region of interest" description="Disordered" evidence="8">
    <location>
        <begin position="1"/>
        <end position="28"/>
    </location>
</feature>
<organism evidence="9 10">
    <name type="scientific">Onchocerca volvulus</name>
    <dbReference type="NCBI Taxonomy" id="6282"/>
    <lineage>
        <taxon>Eukaryota</taxon>
        <taxon>Metazoa</taxon>
        <taxon>Ecdysozoa</taxon>
        <taxon>Nematoda</taxon>
        <taxon>Chromadorea</taxon>
        <taxon>Rhabditida</taxon>
        <taxon>Spirurina</taxon>
        <taxon>Spiruromorpha</taxon>
        <taxon>Filarioidea</taxon>
        <taxon>Onchocercidae</taxon>
        <taxon>Onchocerca</taxon>
    </lineage>
</organism>
<comment type="subcellular location">
    <subcellularLocation>
        <location evidence="1 6">Nucleus</location>
        <location evidence="1 6">Nucleolus</location>
    </subcellularLocation>
</comment>
<keyword evidence="6" id="KW-0687">Ribonucleoprotein</keyword>
<dbReference type="InterPro" id="IPR009292">
    <property type="entry name" value="RRP36"/>
</dbReference>
<dbReference type="EnsemblMetazoa" id="OVOC6028.1">
    <property type="protein sequence ID" value="OVOC6028.1"/>
    <property type="gene ID" value="WBGene00242837"/>
</dbReference>
<reference evidence="10" key="1">
    <citation type="submission" date="2013-10" db="EMBL/GenBank/DDBJ databases">
        <title>Genome sequencing of Onchocerca volvulus.</title>
        <authorList>
            <person name="Cotton J."/>
            <person name="Tsai J."/>
            <person name="Stanley E."/>
            <person name="Tracey A."/>
            <person name="Holroyd N."/>
            <person name="Lustigman S."/>
            <person name="Berriman M."/>
        </authorList>
    </citation>
    <scope>NUCLEOTIDE SEQUENCE</scope>
</reference>
<dbReference type="Proteomes" id="UP000024404">
    <property type="component" value="Unassembled WGS sequence"/>
</dbReference>
<dbReference type="PANTHER" id="PTHR21738:SF0">
    <property type="entry name" value="RIBOSOMAL RNA PROCESSING PROTEIN 36 HOMOLOG"/>
    <property type="match status" value="1"/>
</dbReference>
<feature type="compositionally biased region" description="Basic and acidic residues" evidence="8">
    <location>
        <begin position="69"/>
        <end position="90"/>
    </location>
</feature>
<evidence type="ECO:0000313" key="10">
    <source>
        <dbReference type="Proteomes" id="UP000024404"/>
    </source>
</evidence>
<evidence type="ECO:0000256" key="4">
    <source>
        <dbReference type="ARBA" id="ARBA00022552"/>
    </source>
</evidence>
<feature type="region of interest" description="Disordered" evidence="8">
    <location>
        <begin position="56"/>
        <end position="178"/>
    </location>
</feature>
<evidence type="ECO:0000256" key="1">
    <source>
        <dbReference type="ARBA" id="ARBA00004604"/>
    </source>
</evidence>
<dbReference type="STRING" id="6282.A0A2K6W8U9"/>
<evidence type="ECO:0000256" key="5">
    <source>
        <dbReference type="ARBA" id="ARBA00023242"/>
    </source>
</evidence>
<sequence length="430" mass="50714">MEKTMRRTFPKKSIVNNNSNSKKVRRKKGYQKYIQSVFDEDNTDCNNDEIEVELKRQPKNRKTNKAKKKDFIEKNAEKQSEESWLAKESDFNTYVSEESDGLVTWNSDDNQRNRSNGRKEQLSSISSERKSEISFGNVRKSEMKMKDDISPTNNIEQESDRHSSDEKQPRLTGPKKSIHSIAASAKKHEKANFDNTEFREEIAKVPLGKAKQLQERLGKKLFDRAFFVDDPSSNLSKKPARRTFVRENPKRPHEVSSKIPVSKFRNVFANEKLERPIFDPRFDNRCGEFNDYIYCNNYSFLNEIRQREKKILMEELKNVTEEGDINRNRLKEALRKMKNQEKTQADVNRRKEIIREIRLENNERMCQGLPPIFKTRAQIRELVWRKKYDELKGGKKLEKYLRRKTKKQDKRHGISGSISCNDEVILCSSD</sequence>
<feature type="compositionally biased region" description="Basic residues" evidence="8">
    <location>
        <begin position="57"/>
        <end position="68"/>
    </location>
</feature>
<dbReference type="AlphaFoldDB" id="A0A2K6W8U9"/>
<evidence type="ECO:0000256" key="8">
    <source>
        <dbReference type="SAM" id="MobiDB-lite"/>
    </source>
</evidence>
<dbReference type="GO" id="GO:0005730">
    <property type="term" value="C:nucleolus"/>
    <property type="evidence" value="ECO:0007669"/>
    <property type="project" value="UniProtKB-SubCell"/>
</dbReference>
<evidence type="ECO:0000256" key="3">
    <source>
        <dbReference type="ARBA" id="ARBA00022517"/>
    </source>
</evidence>
<feature type="compositionally biased region" description="Basic residues" evidence="8">
    <location>
        <begin position="1"/>
        <end position="10"/>
    </location>
</feature>
<name>A0A2K6W8U9_ONCVO</name>
<accession>A0A2K6W8U9</accession>
<feature type="coiled-coil region" evidence="7">
    <location>
        <begin position="302"/>
        <end position="350"/>
    </location>
</feature>
<feature type="compositionally biased region" description="Low complexity" evidence="8">
    <location>
        <begin position="11"/>
        <end position="21"/>
    </location>
</feature>
<comment type="similarity">
    <text evidence="2 6">Belongs to the RRP36 family.</text>
</comment>
<keyword evidence="10" id="KW-1185">Reference proteome</keyword>
<feature type="compositionally biased region" description="Basic and acidic residues" evidence="8">
    <location>
        <begin position="139"/>
        <end position="149"/>
    </location>
</feature>
<dbReference type="EnsemblMetazoa" id="OVOC6028.2">
    <property type="protein sequence ID" value="OVOC6028.2"/>
    <property type="gene ID" value="WBGene00242837"/>
</dbReference>
<proteinExistence type="inferred from homology"/>
<dbReference type="Pfam" id="PF06102">
    <property type="entry name" value="RRP36"/>
    <property type="match status" value="1"/>
</dbReference>
<feature type="compositionally biased region" description="Basic and acidic residues" evidence="8">
    <location>
        <begin position="109"/>
        <end position="132"/>
    </location>
</feature>
<reference evidence="9" key="2">
    <citation type="submission" date="2018-02" db="UniProtKB">
        <authorList>
            <consortium name="EnsemblMetazoa"/>
        </authorList>
    </citation>
    <scope>IDENTIFICATION</scope>
</reference>
<dbReference type="GO" id="GO:0030686">
    <property type="term" value="C:90S preribosome"/>
    <property type="evidence" value="ECO:0007669"/>
    <property type="project" value="TreeGrafter"/>
</dbReference>
<evidence type="ECO:0000256" key="6">
    <source>
        <dbReference type="RuleBase" id="RU368027"/>
    </source>
</evidence>
<comment type="subunit">
    <text evidence="6">Associates with 90S and pre-40S pre-ribosomal particles.</text>
</comment>
<dbReference type="PANTHER" id="PTHR21738">
    <property type="entry name" value="RIBOSOMAL RNA PROCESSING PROTEIN 36 HOMOLOG"/>
    <property type="match status" value="1"/>
</dbReference>
<keyword evidence="3 6" id="KW-0690">Ribosome biogenesis</keyword>
<evidence type="ECO:0000313" key="9">
    <source>
        <dbReference type="EnsemblMetazoa" id="OVOC6028.2"/>
    </source>
</evidence>
<dbReference type="EMBL" id="CMVM020000164">
    <property type="status" value="NOT_ANNOTATED_CDS"/>
    <property type="molecule type" value="Genomic_DNA"/>
</dbReference>
<keyword evidence="5 6" id="KW-0539">Nucleus</keyword>